<dbReference type="PROSITE" id="PS50850">
    <property type="entry name" value="MFS"/>
    <property type="match status" value="1"/>
</dbReference>
<evidence type="ECO:0000256" key="8">
    <source>
        <dbReference type="ARBA" id="ARBA00023136"/>
    </source>
</evidence>
<dbReference type="PROSITE" id="PS00216">
    <property type="entry name" value="SUGAR_TRANSPORT_1"/>
    <property type="match status" value="1"/>
</dbReference>
<keyword evidence="6 12" id="KW-0812">Transmembrane</keyword>
<protein>
    <recommendedName>
        <fullName evidence="11">Multidrug transporter MdfA</fullName>
    </recommendedName>
</protein>
<dbReference type="Pfam" id="PF07690">
    <property type="entry name" value="MFS_1"/>
    <property type="match status" value="1"/>
</dbReference>
<dbReference type="PANTHER" id="PTHR23502">
    <property type="entry name" value="MAJOR FACILITATOR SUPERFAMILY"/>
    <property type="match status" value="1"/>
</dbReference>
<evidence type="ECO:0000313" key="16">
    <source>
        <dbReference type="Proteomes" id="UP000197424"/>
    </source>
</evidence>
<dbReference type="EMBL" id="CP022115">
    <property type="protein sequence ID" value="ASJ23567.1"/>
    <property type="molecule type" value="Genomic_DNA"/>
</dbReference>
<evidence type="ECO:0000256" key="9">
    <source>
        <dbReference type="ARBA" id="ARBA00023251"/>
    </source>
</evidence>
<feature type="transmembrane region" description="Helical" evidence="12">
    <location>
        <begin position="108"/>
        <end position="130"/>
    </location>
</feature>
<reference evidence="15 17" key="4">
    <citation type="submission" date="2021-10" db="EMBL/GenBank/DDBJ databases">
        <title>Whole-genome sequencing analysis of Laribacter hongkongensis: virulence gene profiles, carbohydrate-active enzyme prediction, and antimicrobial resistance characterization.</title>
        <authorList>
            <person name="Yuan P."/>
            <person name="Zhan Y."/>
            <person name="Chen D."/>
        </authorList>
    </citation>
    <scope>NUCLEOTIDE SEQUENCE [LARGE SCALE GENOMIC DNA]</scope>
    <source>
        <strain evidence="15 17">W67</strain>
    </source>
</reference>
<dbReference type="PANTHER" id="PTHR23502:SF43">
    <property type="entry name" value="MULTIDRUG TRANSPORTER MDFA"/>
    <property type="match status" value="1"/>
</dbReference>
<dbReference type="SUPFAM" id="SSF103473">
    <property type="entry name" value="MFS general substrate transporter"/>
    <property type="match status" value="1"/>
</dbReference>
<dbReference type="Gene3D" id="1.20.1720.10">
    <property type="entry name" value="Multidrug resistance protein D"/>
    <property type="match status" value="1"/>
</dbReference>
<evidence type="ECO:0000313" key="17">
    <source>
        <dbReference type="Proteomes" id="UP001200247"/>
    </source>
</evidence>
<gene>
    <name evidence="15" type="ORF">LH440_01180</name>
    <name evidence="14" type="ORF">LHGZ1_0736</name>
</gene>
<dbReference type="InterPro" id="IPR005829">
    <property type="entry name" value="Sugar_transporter_CS"/>
</dbReference>
<dbReference type="Proteomes" id="UP001200247">
    <property type="component" value="Unassembled WGS sequence"/>
</dbReference>
<dbReference type="InterPro" id="IPR020846">
    <property type="entry name" value="MFS_dom"/>
</dbReference>
<dbReference type="OrthoDB" id="9814303at2"/>
<evidence type="ECO:0000313" key="14">
    <source>
        <dbReference type="EMBL" id="ASJ23567.1"/>
    </source>
</evidence>
<feature type="transmembrane region" description="Helical" evidence="12">
    <location>
        <begin position="255"/>
        <end position="276"/>
    </location>
</feature>
<evidence type="ECO:0000256" key="2">
    <source>
        <dbReference type="ARBA" id="ARBA00011245"/>
    </source>
</evidence>
<evidence type="ECO:0000256" key="12">
    <source>
        <dbReference type="SAM" id="Phobius"/>
    </source>
</evidence>
<dbReference type="InterPro" id="IPR036259">
    <property type="entry name" value="MFS_trans_sf"/>
</dbReference>
<dbReference type="GO" id="GO:0015385">
    <property type="term" value="F:sodium:proton antiporter activity"/>
    <property type="evidence" value="ECO:0007669"/>
    <property type="project" value="TreeGrafter"/>
</dbReference>
<name>A0A248LFN5_9NEIS</name>
<evidence type="ECO:0000256" key="4">
    <source>
        <dbReference type="ARBA" id="ARBA00022475"/>
    </source>
</evidence>
<accession>A0A248LFN5</accession>
<feature type="transmembrane region" description="Helical" evidence="12">
    <location>
        <begin position="288"/>
        <end position="308"/>
    </location>
</feature>
<comment type="similarity">
    <text evidence="10">Belongs to the major facilitator superfamily. MdfA family.</text>
</comment>
<keyword evidence="9" id="KW-0046">Antibiotic resistance</keyword>
<evidence type="ECO:0000256" key="10">
    <source>
        <dbReference type="ARBA" id="ARBA00038406"/>
    </source>
</evidence>
<feature type="transmembrane region" description="Helical" evidence="12">
    <location>
        <begin position="14"/>
        <end position="33"/>
    </location>
</feature>
<dbReference type="RefSeq" id="WP_088860169.1">
    <property type="nucleotide sequence ID" value="NZ_CP022115.1"/>
</dbReference>
<feature type="transmembrane region" description="Helical" evidence="12">
    <location>
        <begin position="142"/>
        <end position="165"/>
    </location>
</feature>
<reference evidence="14" key="3">
    <citation type="submission" date="2017-06" db="EMBL/GenBank/DDBJ databases">
        <authorList>
            <person name="Kim H.J."/>
            <person name="Triplett B.A."/>
        </authorList>
    </citation>
    <scope>NUCLEOTIDE SEQUENCE</scope>
    <source>
        <strain evidence="14">HLGZ1</strain>
    </source>
</reference>
<evidence type="ECO:0000313" key="15">
    <source>
        <dbReference type="EMBL" id="MCG9024532.1"/>
    </source>
</evidence>
<reference evidence="14" key="1">
    <citation type="journal article" date="2017" name="J. Antimicrob. Chemother.">
        <title>Emergence and genomic analysis of MDR Laribacter hongkongensis strain HLGZ1 from Guangzhou, China.</title>
        <authorList>
            <person name="Wu H.K."/>
            <person name="Chen J.H."/>
            <person name="Yang L."/>
            <person name="Li A.R."/>
            <person name="Su D.H."/>
            <person name="Lin Y.P."/>
            <person name="Chen D.Q."/>
        </authorList>
    </citation>
    <scope>NUCLEOTIDE SEQUENCE</scope>
    <source>
        <strain evidence="14">HLGZ1</strain>
    </source>
</reference>
<evidence type="ECO:0000256" key="1">
    <source>
        <dbReference type="ARBA" id="ARBA00004429"/>
    </source>
</evidence>
<keyword evidence="3" id="KW-0813">Transport</keyword>
<dbReference type="CDD" id="cd17320">
    <property type="entry name" value="MFS_MdfA_MDR_like"/>
    <property type="match status" value="1"/>
</dbReference>
<feature type="transmembrane region" description="Helical" evidence="12">
    <location>
        <begin position="171"/>
        <end position="191"/>
    </location>
</feature>
<feature type="transmembrane region" description="Helical" evidence="12">
    <location>
        <begin position="370"/>
        <end position="394"/>
    </location>
</feature>
<evidence type="ECO:0000256" key="11">
    <source>
        <dbReference type="ARBA" id="ARBA00040126"/>
    </source>
</evidence>
<dbReference type="GO" id="GO:0046677">
    <property type="term" value="P:response to antibiotic"/>
    <property type="evidence" value="ECO:0007669"/>
    <property type="project" value="UniProtKB-KW"/>
</dbReference>
<evidence type="ECO:0000256" key="7">
    <source>
        <dbReference type="ARBA" id="ARBA00022989"/>
    </source>
</evidence>
<evidence type="ECO:0000256" key="6">
    <source>
        <dbReference type="ARBA" id="ARBA00022692"/>
    </source>
</evidence>
<organism evidence="14 16">
    <name type="scientific">Laribacter hongkongensis</name>
    <dbReference type="NCBI Taxonomy" id="168471"/>
    <lineage>
        <taxon>Bacteria</taxon>
        <taxon>Pseudomonadati</taxon>
        <taxon>Pseudomonadota</taxon>
        <taxon>Betaproteobacteria</taxon>
        <taxon>Neisseriales</taxon>
        <taxon>Aquaspirillaceae</taxon>
        <taxon>Laribacter</taxon>
    </lineage>
</organism>
<dbReference type="GO" id="GO:0005886">
    <property type="term" value="C:plasma membrane"/>
    <property type="evidence" value="ECO:0007669"/>
    <property type="project" value="UniProtKB-SubCell"/>
</dbReference>
<feature type="transmembrane region" description="Helical" evidence="12">
    <location>
        <begin position="53"/>
        <end position="72"/>
    </location>
</feature>
<comment type="subcellular location">
    <subcellularLocation>
        <location evidence="1">Cell inner membrane</location>
        <topology evidence="1">Multi-pass membrane protein</topology>
    </subcellularLocation>
</comment>
<feature type="transmembrane region" description="Helical" evidence="12">
    <location>
        <begin position="212"/>
        <end position="235"/>
    </location>
</feature>
<proteinExistence type="inferred from homology"/>
<feature type="transmembrane region" description="Helical" evidence="12">
    <location>
        <begin position="84"/>
        <end position="102"/>
    </location>
</feature>
<evidence type="ECO:0000256" key="3">
    <source>
        <dbReference type="ARBA" id="ARBA00022448"/>
    </source>
</evidence>
<comment type="subunit">
    <text evidence="2">Monomer.</text>
</comment>
<keyword evidence="7 12" id="KW-1133">Transmembrane helix</keyword>
<feature type="domain" description="Major facilitator superfamily (MFS) profile" evidence="13">
    <location>
        <begin position="14"/>
        <end position="403"/>
    </location>
</feature>
<dbReference type="AlphaFoldDB" id="A0A248LFN5"/>
<reference evidence="16" key="2">
    <citation type="submission" date="2017-06" db="EMBL/GenBank/DDBJ databases">
        <title>Whole genome sequence of Laribacter hongkongensis LHGZ1.</title>
        <authorList>
            <person name="Chen D."/>
            <person name="Wu H."/>
            <person name="Chen J."/>
        </authorList>
    </citation>
    <scope>NUCLEOTIDE SEQUENCE [LARGE SCALE GENOMIC DNA]</scope>
    <source>
        <strain evidence="16">LHGZ1</strain>
    </source>
</reference>
<dbReference type="Proteomes" id="UP000197424">
    <property type="component" value="Chromosome"/>
</dbReference>
<dbReference type="GO" id="GO:1990961">
    <property type="term" value="P:xenobiotic detoxification by transmembrane export across the plasma membrane"/>
    <property type="evidence" value="ECO:0007669"/>
    <property type="project" value="TreeGrafter"/>
</dbReference>
<feature type="transmembrane region" description="Helical" evidence="12">
    <location>
        <begin position="314"/>
        <end position="335"/>
    </location>
</feature>
<feature type="transmembrane region" description="Helical" evidence="12">
    <location>
        <begin position="347"/>
        <end position="364"/>
    </location>
</feature>
<dbReference type="InterPro" id="IPR011701">
    <property type="entry name" value="MFS"/>
</dbReference>
<keyword evidence="5" id="KW-0997">Cell inner membrane</keyword>
<dbReference type="NCBIfam" id="NF011931">
    <property type="entry name" value="PRK15402.1"/>
    <property type="match status" value="1"/>
</dbReference>
<keyword evidence="8 12" id="KW-0472">Membrane</keyword>
<keyword evidence="4" id="KW-1003">Cell membrane</keyword>
<evidence type="ECO:0000256" key="5">
    <source>
        <dbReference type="ARBA" id="ARBA00022519"/>
    </source>
</evidence>
<dbReference type="EMBL" id="JAJAXM010000002">
    <property type="protein sequence ID" value="MCG9024532.1"/>
    <property type="molecule type" value="Genomic_DNA"/>
</dbReference>
<sequence length="422" mass="45012">MSAVVSSAAGERRLSLWFPLALVLFEFSVYIANDMVQPAMLAVVREFHASLDWVPTSMTAFLVGGAMLPWLTGPLSDRIGRRPVLLAGVAWFVLACLATYLADSIETFMLVRVLQGLGLCFINAVGYAAVQEAFNERTAIKVTALMANVALIAPLIGPLAGAALIEVAPWRLGFLFIAALAMISFVGLWRCMPETVDTRRQRPPLSSIAVDYRTVLGNLPFVIAAFAIPLLSMPLMGWIALSPVLLVENLGLTPVQYGLLQIPVFAGLILGNLLLVWLTDRWPLGRSVLVGIVPMVIGLALMVGGQTWSAGQAGWLVGGMSLVSLGEGLSFAVLYRFALTASQVAKGTVSASVSMLSMIGYAAGLEGFRLVYAAAGPLGFVWLGAAYFVLYLLFAGHSVRRAMRERAQLCVVPPAGAEPAQA</sequence>
<evidence type="ECO:0000259" key="13">
    <source>
        <dbReference type="PROSITE" id="PS50850"/>
    </source>
</evidence>